<dbReference type="SMART" id="SM00479">
    <property type="entry name" value="EXOIII"/>
    <property type="match status" value="1"/>
</dbReference>
<name>A0AAU7F7V6_9NEIS</name>
<dbReference type="PANTHER" id="PTHR30231">
    <property type="entry name" value="DNA POLYMERASE III SUBUNIT EPSILON"/>
    <property type="match status" value="1"/>
</dbReference>
<keyword evidence="2" id="KW-0378">Hydrolase</keyword>
<accession>A0AAU7F7V6</accession>
<dbReference type="InterPro" id="IPR036397">
    <property type="entry name" value="RNaseH_sf"/>
</dbReference>
<gene>
    <name evidence="2" type="ORF">ABHF33_11405</name>
</gene>
<dbReference type="Pfam" id="PF00929">
    <property type="entry name" value="RNase_T"/>
    <property type="match status" value="1"/>
</dbReference>
<dbReference type="RefSeq" id="WP_348944080.1">
    <property type="nucleotide sequence ID" value="NZ_CP157355.1"/>
</dbReference>
<reference evidence="2" key="1">
    <citation type="submission" date="2024-05" db="EMBL/GenBank/DDBJ databases">
        <authorList>
            <person name="Yang L."/>
            <person name="Pan L."/>
        </authorList>
    </citation>
    <scope>NUCLEOTIDE SEQUENCE</scope>
    <source>
        <strain evidence="2">FCG-7</strain>
    </source>
</reference>
<dbReference type="CDD" id="cd06127">
    <property type="entry name" value="DEDDh"/>
    <property type="match status" value="1"/>
</dbReference>
<protein>
    <submittedName>
        <fullName evidence="2">3'-5' exonuclease</fullName>
    </submittedName>
</protein>
<dbReference type="EMBL" id="CP157355">
    <property type="protein sequence ID" value="XBL99669.1"/>
    <property type="molecule type" value="Genomic_DNA"/>
</dbReference>
<sequence>MSQRPIPAPSQLSLRYWRQRWLRARLLKAEFDFLLAGEPAQEWVSIDCETSSLDPRNAEIISIAAVRISGRRIELSDALSLLIKPSGALDPKSIPIHGLRAQDVAQGLAMDDALSQLLHFIGSRPIIGYYLEFDLAVINRQLKPWLGIALPNRAIDVSGLYYDRMVSAYSPEVDLRLERILHTLDLPALARHDPLNDALMAAMIFLKLSKNPNSA</sequence>
<dbReference type="SUPFAM" id="SSF53098">
    <property type="entry name" value="Ribonuclease H-like"/>
    <property type="match status" value="1"/>
</dbReference>
<evidence type="ECO:0000313" key="2">
    <source>
        <dbReference type="EMBL" id="XBL99669.1"/>
    </source>
</evidence>
<dbReference type="NCBIfam" id="NF006601">
    <property type="entry name" value="PRK09145.1"/>
    <property type="match status" value="1"/>
</dbReference>
<dbReference type="AlphaFoldDB" id="A0AAU7F7V6"/>
<feature type="domain" description="Exonuclease" evidence="1">
    <location>
        <begin position="42"/>
        <end position="214"/>
    </location>
</feature>
<proteinExistence type="predicted"/>
<dbReference type="InterPro" id="IPR012337">
    <property type="entry name" value="RNaseH-like_sf"/>
</dbReference>
<dbReference type="KEGG" id="cmav:ABHF33_11405"/>
<dbReference type="InterPro" id="IPR013520">
    <property type="entry name" value="Ribonucl_H"/>
</dbReference>
<dbReference type="GO" id="GO:0006259">
    <property type="term" value="P:DNA metabolic process"/>
    <property type="evidence" value="ECO:0007669"/>
    <property type="project" value="UniProtKB-ARBA"/>
</dbReference>
<organism evidence="2">
    <name type="scientific">Chitinibacter mangrovi</name>
    <dbReference type="NCBI Taxonomy" id="3153927"/>
    <lineage>
        <taxon>Bacteria</taxon>
        <taxon>Pseudomonadati</taxon>
        <taxon>Pseudomonadota</taxon>
        <taxon>Betaproteobacteria</taxon>
        <taxon>Neisseriales</taxon>
        <taxon>Chitinibacteraceae</taxon>
        <taxon>Chitinibacter</taxon>
    </lineage>
</organism>
<dbReference type="GO" id="GO:0005829">
    <property type="term" value="C:cytosol"/>
    <property type="evidence" value="ECO:0007669"/>
    <property type="project" value="TreeGrafter"/>
</dbReference>
<dbReference type="Gene3D" id="3.30.420.10">
    <property type="entry name" value="Ribonuclease H-like superfamily/Ribonuclease H"/>
    <property type="match status" value="1"/>
</dbReference>
<keyword evidence="2" id="KW-0269">Exonuclease</keyword>
<dbReference type="GO" id="GO:0003676">
    <property type="term" value="F:nucleic acid binding"/>
    <property type="evidence" value="ECO:0007669"/>
    <property type="project" value="InterPro"/>
</dbReference>
<evidence type="ECO:0000259" key="1">
    <source>
        <dbReference type="SMART" id="SM00479"/>
    </source>
</evidence>
<dbReference type="PANTHER" id="PTHR30231:SF7">
    <property type="entry name" value="BLR4117 PROTEIN"/>
    <property type="match status" value="1"/>
</dbReference>
<dbReference type="GO" id="GO:0008408">
    <property type="term" value="F:3'-5' exonuclease activity"/>
    <property type="evidence" value="ECO:0007669"/>
    <property type="project" value="TreeGrafter"/>
</dbReference>
<keyword evidence="2" id="KW-0540">Nuclease</keyword>